<keyword evidence="4" id="KW-1185">Reference proteome</keyword>
<evidence type="ECO:0000256" key="1">
    <source>
        <dbReference type="ARBA" id="ARBA00022737"/>
    </source>
</evidence>
<proteinExistence type="predicted"/>
<evidence type="ECO:0000313" key="4">
    <source>
        <dbReference type="Proteomes" id="UP000078428"/>
    </source>
</evidence>
<dbReference type="Proteomes" id="UP000078428">
    <property type="component" value="Unassembled WGS sequence"/>
</dbReference>
<reference evidence="3 4" key="1">
    <citation type="submission" date="2016-04" db="EMBL/GenBank/DDBJ databases">
        <title>Draft genome sequence of freshwater magnetotactic bacteria Magnetospirillum marisnigri SP-1 and Magnetospirillum moscoviense BB-1.</title>
        <authorList>
            <person name="Koziaeva V."/>
            <person name="Dziuba M.V."/>
            <person name="Ivanov T.M."/>
            <person name="Kuznetsov B."/>
            <person name="Grouzdev D.S."/>
        </authorList>
    </citation>
    <scope>NUCLEOTIDE SEQUENCE [LARGE SCALE GENOMIC DNA]</scope>
    <source>
        <strain evidence="3 4">SP-1</strain>
    </source>
</reference>
<protein>
    <submittedName>
        <fullName evidence="3">Uncharacterized protein</fullName>
    </submittedName>
</protein>
<dbReference type="SUPFAM" id="SSF82185">
    <property type="entry name" value="Histone H3 K4-specific methyltransferase SET7/9 N-terminal domain"/>
    <property type="match status" value="1"/>
</dbReference>
<dbReference type="AlphaFoldDB" id="A0A178MXL6"/>
<dbReference type="RefSeq" id="WP_068489323.1">
    <property type="nucleotide sequence ID" value="NZ_LWQT01000010.1"/>
</dbReference>
<feature type="signal peptide" evidence="2">
    <location>
        <begin position="1"/>
        <end position="22"/>
    </location>
</feature>
<dbReference type="EMBL" id="LWQT01000010">
    <property type="protein sequence ID" value="OAN56032.1"/>
    <property type="molecule type" value="Genomic_DNA"/>
</dbReference>
<dbReference type="OrthoDB" id="7159040at2"/>
<accession>A0A178MXL6</accession>
<comment type="caution">
    <text evidence="3">The sequence shown here is derived from an EMBL/GenBank/DDBJ whole genome shotgun (WGS) entry which is preliminary data.</text>
</comment>
<keyword evidence="1" id="KW-0677">Repeat</keyword>
<organism evidence="3 4">
    <name type="scientific">Paramagnetospirillum marisnigri</name>
    <dbReference type="NCBI Taxonomy" id="1285242"/>
    <lineage>
        <taxon>Bacteria</taxon>
        <taxon>Pseudomonadati</taxon>
        <taxon>Pseudomonadota</taxon>
        <taxon>Alphaproteobacteria</taxon>
        <taxon>Rhodospirillales</taxon>
        <taxon>Magnetospirillaceae</taxon>
        <taxon>Paramagnetospirillum</taxon>
    </lineage>
</organism>
<keyword evidence="2" id="KW-0732">Signal</keyword>
<sequence length="113" mass="12268">MRNLKALVLFGAVLAFPSVALAGGWAVDTASNCKVWNDFPEPGETVSWTGACYNGLAVGQGKVVWSIRGKAYEQYIGGMLEGRKHGKGKIIRADGDVEEATFVLGHRTPHMFW</sequence>
<evidence type="ECO:0000313" key="3">
    <source>
        <dbReference type="EMBL" id="OAN56032.1"/>
    </source>
</evidence>
<dbReference type="STRING" id="1285242.A6A04_10785"/>
<dbReference type="Pfam" id="PF02493">
    <property type="entry name" value="MORN"/>
    <property type="match status" value="1"/>
</dbReference>
<feature type="chain" id="PRO_5008092335" evidence="2">
    <location>
        <begin position="23"/>
        <end position="113"/>
    </location>
</feature>
<evidence type="ECO:0000256" key="2">
    <source>
        <dbReference type="SAM" id="SignalP"/>
    </source>
</evidence>
<dbReference type="InterPro" id="IPR003409">
    <property type="entry name" value="MORN"/>
</dbReference>
<gene>
    <name evidence="3" type="ORF">A6A04_10785</name>
</gene>
<name>A0A178MXL6_9PROT</name>